<reference evidence="1 2" key="1">
    <citation type="journal article" date="2012" name="J. Bacteriol.">
        <title>Complete Genome Sequence of the Naphthalene-Degrading Pseudomonas putida Strain ND6.</title>
        <authorList>
            <person name="Li S."/>
            <person name="Zhao H."/>
            <person name="Li Y."/>
            <person name="Niu S."/>
            <person name="Cai B."/>
        </authorList>
    </citation>
    <scope>NUCLEOTIDE SEQUENCE [LARGE SCALE GENOMIC DNA]</scope>
    <source>
        <strain evidence="1 2">ND6</strain>
    </source>
</reference>
<dbReference type="HOGENOM" id="CLU_3331823_0_0_6"/>
<dbReference type="KEGG" id="ppi:YSA_09069"/>
<sequence>MECASGVNHPRAGVIGKDLASWQALIVGSISKETICRD</sequence>
<name>I3V1Q1_PSEPU</name>
<dbReference type="EMBL" id="CP003588">
    <property type="protein sequence ID" value="AFK71672.1"/>
    <property type="molecule type" value="Genomic_DNA"/>
</dbReference>
<protein>
    <submittedName>
        <fullName evidence="1">Uncharacterized protein</fullName>
    </submittedName>
</protein>
<dbReference type="Proteomes" id="UP000005268">
    <property type="component" value="Chromosome"/>
</dbReference>
<evidence type="ECO:0000313" key="2">
    <source>
        <dbReference type="Proteomes" id="UP000005268"/>
    </source>
</evidence>
<accession>I3V1Q1</accession>
<gene>
    <name evidence="1" type="ORF">YSA_09069</name>
</gene>
<organism evidence="1 2">
    <name type="scientific">Pseudomonas putida ND6</name>
    <dbReference type="NCBI Taxonomy" id="231023"/>
    <lineage>
        <taxon>Bacteria</taxon>
        <taxon>Pseudomonadati</taxon>
        <taxon>Pseudomonadota</taxon>
        <taxon>Gammaproteobacteria</taxon>
        <taxon>Pseudomonadales</taxon>
        <taxon>Pseudomonadaceae</taxon>
        <taxon>Pseudomonas</taxon>
    </lineage>
</organism>
<proteinExistence type="predicted"/>
<dbReference type="AlphaFoldDB" id="I3V1Q1"/>
<evidence type="ECO:0000313" key="1">
    <source>
        <dbReference type="EMBL" id="AFK71672.1"/>
    </source>
</evidence>